<proteinExistence type="predicted"/>
<keyword evidence="3" id="KW-1185">Reference proteome</keyword>
<dbReference type="GO" id="GO:0016491">
    <property type="term" value="F:oxidoreductase activity"/>
    <property type="evidence" value="ECO:0007669"/>
    <property type="project" value="UniProtKB-KW"/>
</dbReference>
<dbReference type="Proteomes" id="UP000799438">
    <property type="component" value="Unassembled WGS sequence"/>
</dbReference>
<gene>
    <name evidence="2" type="ORF">K452DRAFT_278799</name>
</gene>
<dbReference type="EMBL" id="ML995505">
    <property type="protein sequence ID" value="KAF2137187.1"/>
    <property type="molecule type" value="Genomic_DNA"/>
</dbReference>
<dbReference type="PANTHER" id="PTHR35870:SF1">
    <property type="entry name" value="PROTEIN, PUTATIVE (AFU_ORTHOLOGUE AFUA_5G03330)-RELATED"/>
    <property type="match status" value="1"/>
</dbReference>
<evidence type="ECO:0008006" key="4">
    <source>
        <dbReference type="Google" id="ProtNLM"/>
    </source>
</evidence>
<dbReference type="PANTHER" id="PTHR35870">
    <property type="entry name" value="PROTEIN, PUTATIVE (AFU_ORTHOLOGUE AFUA_5G03330)-RELATED"/>
    <property type="match status" value="1"/>
</dbReference>
<organism evidence="2 3">
    <name type="scientific">Aplosporella prunicola CBS 121167</name>
    <dbReference type="NCBI Taxonomy" id="1176127"/>
    <lineage>
        <taxon>Eukaryota</taxon>
        <taxon>Fungi</taxon>
        <taxon>Dikarya</taxon>
        <taxon>Ascomycota</taxon>
        <taxon>Pezizomycotina</taxon>
        <taxon>Dothideomycetes</taxon>
        <taxon>Dothideomycetes incertae sedis</taxon>
        <taxon>Botryosphaeriales</taxon>
        <taxon>Aplosporellaceae</taxon>
        <taxon>Aplosporella</taxon>
    </lineage>
</organism>
<evidence type="ECO:0000313" key="3">
    <source>
        <dbReference type="Proteomes" id="UP000799438"/>
    </source>
</evidence>
<keyword evidence="1" id="KW-0560">Oxidoreductase</keyword>
<sequence>MATATKIELNGREDLIFSVTPLRKDSAEKTSQLLQEDLEIHHCFFNYKGFHNHIPHQLLTIYALGGDPRQIEKAYEANKVYQRPPVIVNDKAVPDMHDPEHFKQHLGDENYYHAYLVFFQQQIQQRGWKDVVQEFIFRGDKRANDMLVRLFAGVYHPIIYLGFGIEFSQPAIIAEGLAHTAIHEDSLKKFFLGAEEVARQKSGKSSFDQNQDASLLELFNDVRKIEKLSVSYTNKWDNGIIPEDVLSWAGDELVQIAGRYAASEDGLEYKKGEMMNLSAYFVAAAQRPPYIPKLDFFCVHSITTAIFFTSFLNASFISPSDRVRLLEWKARLDLAVYASRCAPELLLSEVQNYTPKMPSDGWPEIISRSLAIQDDGHSTKLIRALAHSAIVCKGLERRDGIDREALKKLPIVDETMWLSVAHLSIDSMEAGGPRWVGNSADGWDSVPLRKA</sequence>
<evidence type="ECO:0000313" key="2">
    <source>
        <dbReference type="EMBL" id="KAF2137187.1"/>
    </source>
</evidence>
<dbReference type="RefSeq" id="XP_033392905.1">
    <property type="nucleotide sequence ID" value="XM_033539384.1"/>
</dbReference>
<evidence type="ECO:0000256" key="1">
    <source>
        <dbReference type="ARBA" id="ARBA00023002"/>
    </source>
</evidence>
<name>A0A6A6B2E4_9PEZI</name>
<dbReference type="Pfam" id="PF14027">
    <property type="entry name" value="Questin_oxidase"/>
    <property type="match status" value="1"/>
</dbReference>
<dbReference type="OrthoDB" id="10004862at2759"/>
<protein>
    <recommendedName>
        <fullName evidence="4">HypA-like protein</fullName>
    </recommendedName>
</protein>
<dbReference type="AlphaFoldDB" id="A0A6A6B2E4"/>
<dbReference type="InterPro" id="IPR025337">
    <property type="entry name" value="Questin_oxidase-like"/>
</dbReference>
<accession>A0A6A6B2E4</accession>
<dbReference type="GeneID" id="54296880"/>
<reference evidence="2" key="1">
    <citation type="journal article" date="2020" name="Stud. Mycol.">
        <title>101 Dothideomycetes genomes: a test case for predicting lifestyles and emergence of pathogens.</title>
        <authorList>
            <person name="Haridas S."/>
            <person name="Albert R."/>
            <person name="Binder M."/>
            <person name="Bloem J."/>
            <person name="Labutti K."/>
            <person name="Salamov A."/>
            <person name="Andreopoulos B."/>
            <person name="Baker S."/>
            <person name="Barry K."/>
            <person name="Bills G."/>
            <person name="Bluhm B."/>
            <person name="Cannon C."/>
            <person name="Castanera R."/>
            <person name="Culley D."/>
            <person name="Daum C."/>
            <person name="Ezra D."/>
            <person name="Gonzalez J."/>
            <person name="Henrissat B."/>
            <person name="Kuo A."/>
            <person name="Liang C."/>
            <person name="Lipzen A."/>
            <person name="Lutzoni F."/>
            <person name="Magnuson J."/>
            <person name="Mondo S."/>
            <person name="Nolan M."/>
            <person name="Ohm R."/>
            <person name="Pangilinan J."/>
            <person name="Park H.-J."/>
            <person name="Ramirez L."/>
            <person name="Alfaro M."/>
            <person name="Sun H."/>
            <person name="Tritt A."/>
            <person name="Yoshinaga Y."/>
            <person name="Zwiers L.-H."/>
            <person name="Turgeon B."/>
            <person name="Goodwin S."/>
            <person name="Spatafora J."/>
            <person name="Crous P."/>
            <person name="Grigoriev I."/>
        </authorList>
    </citation>
    <scope>NUCLEOTIDE SEQUENCE</scope>
    <source>
        <strain evidence="2">CBS 121167</strain>
    </source>
</reference>